<keyword evidence="2" id="KW-0274">FAD</keyword>
<feature type="domain" description="FAD-binding" evidence="5">
    <location>
        <begin position="161"/>
        <end position="337"/>
    </location>
</feature>
<proteinExistence type="predicted"/>
<evidence type="ECO:0000256" key="4">
    <source>
        <dbReference type="SAM" id="Phobius"/>
    </source>
</evidence>
<dbReference type="AlphaFoldDB" id="A0A5N6L2R7"/>
<accession>A0A5N6L2R7</accession>
<dbReference type="InterPro" id="IPR002938">
    <property type="entry name" value="FAD-bd"/>
</dbReference>
<dbReference type="SUPFAM" id="SSF51905">
    <property type="entry name" value="FAD/NAD(P)-binding domain"/>
    <property type="match status" value="1"/>
</dbReference>
<evidence type="ECO:0000313" key="7">
    <source>
        <dbReference type="Proteomes" id="UP000327013"/>
    </source>
</evidence>
<evidence type="ECO:0000259" key="5">
    <source>
        <dbReference type="Pfam" id="PF01494"/>
    </source>
</evidence>
<dbReference type="Pfam" id="PF01494">
    <property type="entry name" value="FAD_binding_3"/>
    <property type="match status" value="1"/>
</dbReference>
<reference evidence="6 7" key="1">
    <citation type="submission" date="2019-06" db="EMBL/GenBank/DDBJ databases">
        <title>A chromosomal-level reference genome of Carpinus fangiana (Coryloideae, Betulaceae).</title>
        <authorList>
            <person name="Yang X."/>
            <person name="Wang Z."/>
            <person name="Zhang L."/>
            <person name="Hao G."/>
            <person name="Liu J."/>
            <person name="Yang Y."/>
        </authorList>
    </citation>
    <scope>NUCLEOTIDE SEQUENCE [LARGE SCALE GENOMIC DNA]</scope>
    <source>
        <strain evidence="6">Cfa_2016G</strain>
        <tissue evidence="6">Leaf</tissue>
    </source>
</reference>
<sequence length="444" mass="48633">MTDTDIAIVGGGIAGVTLAIGLLKRGINVKIYEQAPNFAEIGAGVSFGANAARAMDTIGGGVKEAYQKVFTPNASTENGEIWFNFVDGYHDNKEAGKDQEKWLFKLISPRGGGGVHRAHFLDELIKAVPDGVAIFNKRLETCIELNDGKMELCFHDGSTARHDAVIGCDGIKSRVRAILVGEANLQARPTYCHKYAYRGLIPMENATAILGADMAENAHMHLGPGGHILTFPVAQGKMMNVVAFRQDDSEWTDKRLTAPAHKKDAQRDYAEWHPNILAILDMLNDDLDRWAIFDLGEHPLASYCKGRVCLLGDAAHATSPHHGAGAGFCIEDSAVMSALIQHANTISAKRVCSVYKSLEAAFAAFDQSRRERTQWLVQSSRITGNLYDWMDPNAGQNKDQIYNELNERCQYIWNADIDIFTGDAVADLDQRVALEGGVPSKTRE</sequence>
<keyword evidence="3" id="KW-0560">Oxidoreductase</keyword>
<dbReference type="GO" id="GO:0016491">
    <property type="term" value="F:oxidoreductase activity"/>
    <property type="evidence" value="ECO:0007669"/>
    <property type="project" value="UniProtKB-KW"/>
</dbReference>
<keyword evidence="4" id="KW-0812">Transmembrane</keyword>
<dbReference type="GO" id="GO:0071949">
    <property type="term" value="F:FAD binding"/>
    <property type="evidence" value="ECO:0007669"/>
    <property type="project" value="InterPro"/>
</dbReference>
<dbReference type="Gene3D" id="3.50.50.60">
    <property type="entry name" value="FAD/NAD(P)-binding domain"/>
    <property type="match status" value="1"/>
</dbReference>
<dbReference type="InterPro" id="IPR051104">
    <property type="entry name" value="FAD_monoxygenase"/>
</dbReference>
<evidence type="ECO:0000256" key="3">
    <source>
        <dbReference type="ARBA" id="ARBA00023002"/>
    </source>
</evidence>
<dbReference type="GO" id="GO:0044550">
    <property type="term" value="P:secondary metabolite biosynthetic process"/>
    <property type="evidence" value="ECO:0007669"/>
    <property type="project" value="UniProtKB-ARBA"/>
</dbReference>
<dbReference type="SUPFAM" id="SSF54373">
    <property type="entry name" value="FAD-linked reductases, C-terminal domain"/>
    <property type="match status" value="1"/>
</dbReference>
<dbReference type="PANTHER" id="PTHR46720">
    <property type="entry name" value="HYDROXYLASE, PUTATIVE (AFU_ORTHOLOGUE AFUA_3G01460)-RELATED"/>
    <property type="match status" value="1"/>
</dbReference>
<evidence type="ECO:0000256" key="2">
    <source>
        <dbReference type="ARBA" id="ARBA00022827"/>
    </source>
</evidence>
<organism evidence="6 7">
    <name type="scientific">Carpinus fangiana</name>
    <dbReference type="NCBI Taxonomy" id="176857"/>
    <lineage>
        <taxon>Eukaryota</taxon>
        <taxon>Viridiplantae</taxon>
        <taxon>Streptophyta</taxon>
        <taxon>Embryophyta</taxon>
        <taxon>Tracheophyta</taxon>
        <taxon>Spermatophyta</taxon>
        <taxon>Magnoliopsida</taxon>
        <taxon>eudicotyledons</taxon>
        <taxon>Gunneridae</taxon>
        <taxon>Pentapetalae</taxon>
        <taxon>rosids</taxon>
        <taxon>fabids</taxon>
        <taxon>Fagales</taxon>
        <taxon>Betulaceae</taxon>
        <taxon>Carpinus</taxon>
    </lineage>
</organism>
<comment type="caution">
    <text evidence="6">The sequence shown here is derived from an EMBL/GenBank/DDBJ whole genome shotgun (WGS) entry which is preliminary data.</text>
</comment>
<protein>
    <recommendedName>
        <fullName evidence="5">FAD-binding domain-containing protein</fullName>
    </recommendedName>
</protein>
<dbReference type="FunFam" id="3.50.50.60:FF:000153">
    <property type="entry name" value="Salicylate hydroxylase, putative"/>
    <property type="match status" value="1"/>
</dbReference>
<dbReference type="OrthoDB" id="47494at2759"/>
<dbReference type="EMBL" id="VIBQ01000075">
    <property type="protein sequence ID" value="KAB8621922.1"/>
    <property type="molecule type" value="Genomic_DNA"/>
</dbReference>
<gene>
    <name evidence="6" type="ORF">FH972_026031</name>
</gene>
<dbReference type="Proteomes" id="UP000327013">
    <property type="component" value="Unassembled WGS sequence"/>
</dbReference>
<dbReference type="PANTHER" id="PTHR46720:SF3">
    <property type="entry name" value="FAD-BINDING DOMAIN-CONTAINING PROTEIN-RELATED"/>
    <property type="match status" value="1"/>
</dbReference>
<keyword evidence="4" id="KW-1133">Transmembrane helix</keyword>
<feature type="transmembrane region" description="Helical" evidence="4">
    <location>
        <begin position="6"/>
        <end position="23"/>
    </location>
</feature>
<keyword evidence="7" id="KW-1185">Reference proteome</keyword>
<evidence type="ECO:0000313" key="6">
    <source>
        <dbReference type="EMBL" id="KAB8621922.1"/>
    </source>
</evidence>
<keyword evidence="1" id="KW-0285">Flavoprotein</keyword>
<name>A0A5N6L2R7_9ROSI</name>
<evidence type="ECO:0000256" key="1">
    <source>
        <dbReference type="ARBA" id="ARBA00022630"/>
    </source>
</evidence>
<dbReference type="InterPro" id="IPR036188">
    <property type="entry name" value="FAD/NAD-bd_sf"/>
</dbReference>
<dbReference type="Pfam" id="PF13450">
    <property type="entry name" value="NAD_binding_8"/>
    <property type="match status" value="1"/>
</dbReference>
<keyword evidence="4" id="KW-0472">Membrane</keyword>
<dbReference type="PRINTS" id="PR00420">
    <property type="entry name" value="RNGMNOXGNASE"/>
</dbReference>